<dbReference type="KEGG" id="xdi:EZH22_23105"/>
<sequence length="473" mass="50040">MFEAVMANRTSRLGAIYAKISRTLSVIRLRPFDKSTEEGRSKERMRRAALTALAGAVAKLTSVSTGLISVPLTIHYLGTERYGLWMLITSLSMLLSFADLGMGNGILNAIAHANGKDDTQAMRAIISSGYLILGSIAAAMLIALVLAYPYIPWASAFNVHSAQAQAEAGPAAAVFLTCLALAIPIGVVQRVQIGLQQGFGNGIWQCAGSLLGLIGILIVISYEGGLPWLVFPLAGLPLVASLANTVVLFGFWRPDLRPSLLLASRGSMKTIARVGVMFVALQVISAFFVHSDNLIIAQLLGAGAVATYAVPVQLFGVVGALLAMALQPLWPAYGEAISRGDRPWIKNIVIRSLKISVACAFALSAILVLGGQEITALWTRGAISPPFLLLLGLGFWKVAEAGGVAASMYFYGANALKFLVITTLTTGIFAFGMKLVLIPEIGVAGAVWGTVIAYLLCYCIPAGIFLRRRLAGS</sequence>
<dbReference type="RefSeq" id="WP_203192758.1">
    <property type="nucleotide sequence ID" value="NZ_CP063362.1"/>
</dbReference>
<keyword evidence="4 6" id="KW-1133">Transmembrane helix</keyword>
<dbReference type="PANTHER" id="PTHR30250:SF26">
    <property type="entry name" value="PSMA PROTEIN"/>
    <property type="match status" value="1"/>
</dbReference>
<evidence type="ECO:0000256" key="5">
    <source>
        <dbReference type="ARBA" id="ARBA00023136"/>
    </source>
</evidence>
<dbReference type="PANTHER" id="PTHR30250">
    <property type="entry name" value="PST FAMILY PREDICTED COLANIC ACID TRANSPORTER"/>
    <property type="match status" value="1"/>
</dbReference>
<name>A0A974PM67_9HYPH</name>
<feature type="transmembrane region" description="Helical" evidence="6">
    <location>
        <begin position="203"/>
        <end position="222"/>
    </location>
</feature>
<proteinExistence type="predicted"/>
<accession>A0A974PM67</accession>
<dbReference type="AlphaFoldDB" id="A0A974PM67"/>
<feature type="transmembrane region" description="Helical" evidence="6">
    <location>
        <begin position="348"/>
        <end position="369"/>
    </location>
</feature>
<dbReference type="EMBL" id="CP063362">
    <property type="protein sequence ID" value="QRG05883.1"/>
    <property type="molecule type" value="Genomic_DNA"/>
</dbReference>
<keyword evidence="5 6" id="KW-0472">Membrane</keyword>
<keyword evidence="8" id="KW-1185">Reference proteome</keyword>
<feature type="transmembrane region" description="Helical" evidence="6">
    <location>
        <begin position="171"/>
        <end position="191"/>
    </location>
</feature>
<evidence type="ECO:0000313" key="8">
    <source>
        <dbReference type="Proteomes" id="UP000596427"/>
    </source>
</evidence>
<dbReference type="InterPro" id="IPR050833">
    <property type="entry name" value="Poly_Biosynth_Transport"/>
</dbReference>
<keyword evidence="3 6" id="KW-0812">Transmembrane</keyword>
<feature type="transmembrane region" description="Helical" evidence="6">
    <location>
        <begin position="128"/>
        <end position="151"/>
    </location>
</feature>
<dbReference type="Proteomes" id="UP000596427">
    <property type="component" value="Chromosome"/>
</dbReference>
<feature type="transmembrane region" description="Helical" evidence="6">
    <location>
        <begin position="295"/>
        <end position="327"/>
    </location>
</feature>
<feature type="transmembrane region" description="Helical" evidence="6">
    <location>
        <begin position="418"/>
        <end position="437"/>
    </location>
</feature>
<protein>
    <submittedName>
        <fullName evidence="7">Oligosaccharide flippase family protein</fullName>
    </submittedName>
</protein>
<organism evidence="7 8">
    <name type="scientific">Xanthobacter dioxanivorans</name>
    <dbReference type="NCBI Taxonomy" id="2528964"/>
    <lineage>
        <taxon>Bacteria</taxon>
        <taxon>Pseudomonadati</taxon>
        <taxon>Pseudomonadota</taxon>
        <taxon>Alphaproteobacteria</taxon>
        <taxon>Hyphomicrobiales</taxon>
        <taxon>Xanthobacteraceae</taxon>
        <taxon>Xanthobacter</taxon>
    </lineage>
</organism>
<comment type="subcellular location">
    <subcellularLocation>
        <location evidence="1">Cell membrane</location>
        <topology evidence="1">Multi-pass membrane protein</topology>
    </subcellularLocation>
</comment>
<dbReference type="GO" id="GO:0005886">
    <property type="term" value="C:plasma membrane"/>
    <property type="evidence" value="ECO:0007669"/>
    <property type="project" value="UniProtKB-SubCell"/>
</dbReference>
<feature type="transmembrane region" description="Helical" evidence="6">
    <location>
        <begin position="443"/>
        <end position="466"/>
    </location>
</feature>
<feature type="transmembrane region" description="Helical" evidence="6">
    <location>
        <begin position="228"/>
        <end position="251"/>
    </location>
</feature>
<feature type="transmembrane region" description="Helical" evidence="6">
    <location>
        <begin position="48"/>
        <end position="70"/>
    </location>
</feature>
<dbReference type="InterPro" id="IPR002797">
    <property type="entry name" value="Polysacc_synth"/>
</dbReference>
<feature type="transmembrane region" description="Helical" evidence="6">
    <location>
        <begin position="271"/>
        <end position="289"/>
    </location>
</feature>
<dbReference type="Pfam" id="PF01943">
    <property type="entry name" value="Polysacc_synt"/>
    <property type="match status" value="1"/>
</dbReference>
<feature type="transmembrane region" description="Helical" evidence="6">
    <location>
        <begin position="82"/>
        <end position="107"/>
    </location>
</feature>
<evidence type="ECO:0000256" key="1">
    <source>
        <dbReference type="ARBA" id="ARBA00004651"/>
    </source>
</evidence>
<keyword evidence="2" id="KW-1003">Cell membrane</keyword>
<evidence type="ECO:0000256" key="2">
    <source>
        <dbReference type="ARBA" id="ARBA00022475"/>
    </source>
</evidence>
<evidence type="ECO:0000313" key="7">
    <source>
        <dbReference type="EMBL" id="QRG05883.1"/>
    </source>
</evidence>
<reference evidence="7 8" key="1">
    <citation type="submission" date="2020-10" db="EMBL/GenBank/DDBJ databases">
        <title>Degradation of 1,4-Dioxane by Xanthobacter sp. YN2, via a Novel Group-2 Soluble Di-Iron Monooxygenase.</title>
        <authorList>
            <person name="Ma F."/>
            <person name="Wang Y."/>
            <person name="Yang J."/>
            <person name="Guo H."/>
            <person name="Su D."/>
            <person name="Yu L."/>
        </authorList>
    </citation>
    <scope>NUCLEOTIDE SEQUENCE [LARGE SCALE GENOMIC DNA]</scope>
    <source>
        <strain evidence="7 8">YN2</strain>
    </source>
</reference>
<evidence type="ECO:0000256" key="4">
    <source>
        <dbReference type="ARBA" id="ARBA00022989"/>
    </source>
</evidence>
<evidence type="ECO:0000256" key="3">
    <source>
        <dbReference type="ARBA" id="ARBA00022692"/>
    </source>
</evidence>
<gene>
    <name evidence="7" type="ORF">EZH22_23105</name>
</gene>
<evidence type="ECO:0000256" key="6">
    <source>
        <dbReference type="SAM" id="Phobius"/>
    </source>
</evidence>